<accession>A0A382FZR5</accession>
<dbReference type="SUPFAM" id="SSF53383">
    <property type="entry name" value="PLP-dependent transferases"/>
    <property type="match status" value="1"/>
</dbReference>
<dbReference type="InterPro" id="IPR004839">
    <property type="entry name" value="Aminotransferase_I/II_large"/>
</dbReference>
<dbReference type="InterPro" id="IPR015422">
    <property type="entry name" value="PyrdxlP-dep_Trfase_small"/>
</dbReference>
<dbReference type="Gene3D" id="3.40.640.10">
    <property type="entry name" value="Type I PLP-dependent aspartate aminotransferase-like (Major domain)"/>
    <property type="match status" value="1"/>
</dbReference>
<feature type="non-terminal residue" evidence="2">
    <location>
        <position position="1"/>
    </location>
</feature>
<dbReference type="AlphaFoldDB" id="A0A382FZR5"/>
<feature type="domain" description="Aminotransferase class I/classII large" evidence="1">
    <location>
        <begin position="32"/>
        <end position="326"/>
    </location>
</feature>
<reference evidence="2" key="1">
    <citation type="submission" date="2018-05" db="EMBL/GenBank/DDBJ databases">
        <authorList>
            <person name="Lanie J.A."/>
            <person name="Ng W.-L."/>
            <person name="Kazmierczak K.M."/>
            <person name="Andrzejewski T.M."/>
            <person name="Davidsen T.M."/>
            <person name="Wayne K.J."/>
            <person name="Tettelin H."/>
            <person name="Glass J.I."/>
            <person name="Rusch D."/>
            <person name="Podicherti R."/>
            <person name="Tsui H.-C.T."/>
            <person name="Winkler M.E."/>
        </authorList>
    </citation>
    <scope>NUCLEOTIDE SEQUENCE</scope>
</reference>
<dbReference type="PANTHER" id="PTHR45744:SF2">
    <property type="entry name" value="TYROSINE AMINOTRANSFERASE"/>
    <property type="match status" value="1"/>
</dbReference>
<proteinExistence type="predicted"/>
<organism evidence="2">
    <name type="scientific">marine metagenome</name>
    <dbReference type="NCBI Taxonomy" id="408172"/>
    <lineage>
        <taxon>unclassified sequences</taxon>
        <taxon>metagenomes</taxon>
        <taxon>ecological metagenomes</taxon>
    </lineage>
</organism>
<sequence length="359" mass="38675">VSNPTRVGLCYSKGLFNLLNEASLDYEVHPLGLPAARAAIATHLRGGAVKVAPQQIALTASTSEAYSLLFKILCNPGDEVLVPQPSYPLFEYLTRLDGVVSVPYRLEYSGLWSIDLDSVASAISSRTRVILIVSPNNPTGSYVTNTELKELVELAKRYELALIGDEVFRPYPVATPFPPQPSVIDSGAPLAFSLGGISKLLGLPQLKLAWIAVSGFDSVVAETLARLEIACDTYLSVTTTVQRALGSLLESGYGVHEQIATRIRHNFGALQRVAAEVPSCRVLPVGGGWSAVVRVPAVVSEEQRVLNLLEKHRVLVHPGYFFEFPEEAFLVCSLILEPEVFAAGVARLINGLGRAPGTK</sequence>
<dbReference type="InterPro" id="IPR015424">
    <property type="entry name" value="PyrdxlP-dep_Trfase"/>
</dbReference>
<protein>
    <recommendedName>
        <fullName evidence="1">Aminotransferase class I/classII large domain-containing protein</fullName>
    </recommendedName>
</protein>
<dbReference type="GO" id="GO:0030170">
    <property type="term" value="F:pyridoxal phosphate binding"/>
    <property type="evidence" value="ECO:0007669"/>
    <property type="project" value="InterPro"/>
</dbReference>
<evidence type="ECO:0000313" key="2">
    <source>
        <dbReference type="EMBL" id="SVB68460.1"/>
    </source>
</evidence>
<dbReference type="EMBL" id="UINC01052758">
    <property type="protein sequence ID" value="SVB68460.1"/>
    <property type="molecule type" value="Genomic_DNA"/>
</dbReference>
<evidence type="ECO:0000259" key="1">
    <source>
        <dbReference type="Pfam" id="PF00155"/>
    </source>
</evidence>
<name>A0A382FZR5_9ZZZZ</name>
<dbReference type="CDD" id="cd00609">
    <property type="entry name" value="AAT_like"/>
    <property type="match status" value="1"/>
</dbReference>
<dbReference type="Pfam" id="PF00155">
    <property type="entry name" value="Aminotran_1_2"/>
    <property type="match status" value="1"/>
</dbReference>
<dbReference type="Gene3D" id="3.90.1150.10">
    <property type="entry name" value="Aspartate Aminotransferase, domain 1"/>
    <property type="match status" value="1"/>
</dbReference>
<gene>
    <name evidence="2" type="ORF">METZ01_LOCUS221314</name>
</gene>
<dbReference type="InterPro" id="IPR015421">
    <property type="entry name" value="PyrdxlP-dep_Trfase_major"/>
</dbReference>
<dbReference type="PANTHER" id="PTHR45744">
    <property type="entry name" value="TYROSINE AMINOTRANSFERASE"/>
    <property type="match status" value="1"/>
</dbReference>